<organism evidence="5 6">
    <name type="scientific">Colletotrichum tanaceti</name>
    <dbReference type="NCBI Taxonomy" id="1306861"/>
    <lineage>
        <taxon>Eukaryota</taxon>
        <taxon>Fungi</taxon>
        <taxon>Dikarya</taxon>
        <taxon>Ascomycota</taxon>
        <taxon>Pezizomycotina</taxon>
        <taxon>Sordariomycetes</taxon>
        <taxon>Hypocreomycetidae</taxon>
        <taxon>Glomerellales</taxon>
        <taxon>Glomerellaceae</taxon>
        <taxon>Colletotrichum</taxon>
        <taxon>Colletotrichum destructivum species complex</taxon>
    </lineage>
</organism>
<dbReference type="EMBL" id="PJEX01000258">
    <property type="protein sequence ID" value="TKW52139.1"/>
    <property type="molecule type" value="Genomic_DNA"/>
</dbReference>
<evidence type="ECO:0008006" key="7">
    <source>
        <dbReference type="Google" id="ProtNLM"/>
    </source>
</evidence>
<protein>
    <recommendedName>
        <fullName evidence="7">Cyclochlorotine biosynthesis protein R</fullName>
    </recommendedName>
</protein>
<evidence type="ECO:0000313" key="6">
    <source>
        <dbReference type="Proteomes" id="UP000310108"/>
    </source>
</evidence>
<dbReference type="Pfam" id="PF11807">
    <property type="entry name" value="UstYa"/>
    <property type="match status" value="1"/>
</dbReference>
<dbReference type="PANTHER" id="PTHR33365">
    <property type="entry name" value="YALI0B05434P"/>
    <property type="match status" value="1"/>
</dbReference>
<name>A0A4U6XAL2_9PEZI</name>
<evidence type="ECO:0000256" key="3">
    <source>
        <dbReference type="SAM" id="MobiDB-lite"/>
    </source>
</evidence>
<keyword evidence="4" id="KW-0812">Transmembrane</keyword>
<evidence type="ECO:0000313" key="5">
    <source>
        <dbReference type="EMBL" id="TKW52139.1"/>
    </source>
</evidence>
<reference evidence="5 6" key="1">
    <citation type="journal article" date="2019" name="PLoS ONE">
        <title>Comparative genome analysis indicates high evolutionary potential of pathogenicity genes in Colletotrichum tanaceti.</title>
        <authorList>
            <person name="Lelwala R.V."/>
            <person name="Korhonen P.K."/>
            <person name="Young N.D."/>
            <person name="Scott J.B."/>
            <person name="Ades P.A."/>
            <person name="Gasser R.B."/>
            <person name="Taylor P.W.J."/>
        </authorList>
    </citation>
    <scope>NUCLEOTIDE SEQUENCE [LARGE SCALE GENOMIC DNA]</scope>
    <source>
        <strain evidence="5">BRIP57314</strain>
    </source>
</reference>
<keyword evidence="4" id="KW-1133">Transmembrane helix</keyword>
<evidence type="ECO:0000256" key="4">
    <source>
        <dbReference type="SAM" id="Phobius"/>
    </source>
</evidence>
<dbReference type="PANTHER" id="PTHR33365:SF4">
    <property type="entry name" value="CYCLOCHLOROTINE BIOSYNTHESIS PROTEIN O"/>
    <property type="match status" value="1"/>
</dbReference>
<keyword evidence="4" id="KW-0472">Membrane</keyword>
<gene>
    <name evidence="5" type="ORF">CTA1_8578</name>
</gene>
<proteinExistence type="inferred from homology"/>
<sequence>MSKVEREEGAAVGSSGDYGSLASSPGRGGGLSLGSVIVNGQRYHPTILVPVGSTRALVAYQDPLQGGMMMGKSVTFAADQTKMAKYKALDENDYDLDHDDDDDLDSIRSVELGLKDEQDNSPTFPDEWNLDRVAWEQRLRRVRRIAWIEAGLLALLVGYVVVLHFQQRFSPPAGDGTPLGVDPSGFVPPDVGQPVKWTKYDDETDPHYFKPDAFDNLDKVRAAARDFKMLHNASNVHINGRYTTYMDFDNERQPLPAYVTRKGSELYSIRAFHQMHCISILFEDVGYRVNNKTSKWESGHVLHCLNTVRSAITCLADATPISYINGMGVGHTTDGQQSHCRDFFALREWAHDPVRRARWVNVAPDDEKDVYQEIL</sequence>
<comment type="caution">
    <text evidence="5">The sequence shown here is derived from an EMBL/GenBank/DDBJ whole genome shotgun (WGS) entry which is preliminary data.</text>
</comment>
<dbReference type="AlphaFoldDB" id="A0A4U6XAL2"/>
<evidence type="ECO:0000256" key="2">
    <source>
        <dbReference type="ARBA" id="ARBA00035112"/>
    </source>
</evidence>
<keyword evidence="6" id="KW-1185">Reference proteome</keyword>
<dbReference type="Proteomes" id="UP000310108">
    <property type="component" value="Unassembled WGS sequence"/>
</dbReference>
<comment type="pathway">
    <text evidence="1">Mycotoxin biosynthesis.</text>
</comment>
<dbReference type="InterPro" id="IPR021765">
    <property type="entry name" value="UstYa-like"/>
</dbReference>
<comment type="similarity">
    <text evidence="2">Belongs to the ustYa family.</text>
</comment>
<dbReference type="GO" id="GO:0043386">
    <property type="term" value="P:mycotoxin biosynthetic process"/>
    <property type="evidence" value="ECO:0007669"/>
    <property type="project" value="InterPro"/>
</dbReference>
<dbReference type="STRING" id="1306861.A0A4U6XAL2"/>
<feature type="transmembrane region" description="Helical" evidence="4">
    <location>
        <begin position="145"/>
        <end position="165"/>
    </location>
</feature>
<accession>A0A4U6XAL2</accession>
<feature type="region of interest" description="Disordered" evidence="3">
    <location>
        <begin position="1"/>
        <end position="23"/>
    </location>
</feature>
<evidence type="ECO:0000256" key="1">
    <source>
        <dbReference type="ARBA" id="ARBA00004685"/>
    </source>
</evidence>